<evidence type="ECO:0000259" key="6">
    <source>
        <dbReference type="PROSITE" id="PS51332"/>
    </source>
</evidence>
<dbReference type="GO" id="GO:0003824">
    <property type="term" value="F:catalytic activity"/>
    <property type="evidence" value="ECO:0007669"/>
    <property type="project" value="InterPro"/>
</dbReference>
<dbReference type="InterPro" id="IPR023404">
    <property type="entry name" value="rSAM_horseshoe"/>
</dbReference>
<dbReference type="GO" id="GO:0051536">
    <property type="term" value="F:iron-sulfur cluster binding"/>
    <property type="evidence" value="ECO:0007669"/>
    <property type="project" value="UniProtKB-KW"/>
</dbReference>
<dbReference type="PANTHER" id="PTHR43409:SF16">
    <property type="entry name" value="SLR0320 PROTEIN"/>
    <property type="match status" value="1"/>
</dbReference>
<dbReference type="AlphaFoldDB" id="A0A2K4ZF47"/>
<name>A0A2K4ZF47_9FIRM</name>
<organism evidence="8 9">
    <name type="scientific">Acetatifactor muris</name>
    <dbReference type="NCBI Taxonomy" id="879566"/>
    <lineage>
        <taxon>Bacteria</taxon>
        <taxon>Bacillati</taxon>
        <taxon>Bacillota</taxon>
        <taxon>Clostridia</taxon>
        <taxon>Lachnospirales</taxon>
        <taxon>Lachnospiraceae</taxon>
        <taxon>Acetatifactor</taxon>
    </lineage>
</organism>
<accession>A0A2K4ZF47</accession>
<evidence type="ECO:0000256" key="1">
    <source>
        <dbReference type="ARBA" id="ARBA00001966"/>
    </source>
</evidence>
<evidence type="ECO:0000256" key="3">
    <source>
        <dbReference type="ARBA" id="ARBA00022723"/>
    </source>
</evidence>
<dbReference type="Pfam" id="PF13311">
    <property type="entry name" value="DUF4080"/>
    <property type="match status" value="1"/>
</dbReference>
<dbReference type="Proteomes" id="UP000236311">
    <property type="component" value="Unassembled WGS sequence"/>
</dbReference>
<dbReference type="Gene3D" id="3.40.50.280">
    <property type="entry name" value="Cobalamin-binding domain"/>
    <property type="match status" value="1"/>
</dbReference>
<proteinExistence type="predicted"/>
<dbReference type="SFLD" id="SFLDG01082">
    <property type="entry name" value="B12-binding_domain_containing"/>
    <property type="match status" value="1"/>
</dbReference>
<dbReference type="Gene3D" id="3.80.30.20">
    <property type="entry name" value="tm_1862 like domain"/>
    <property type="match status" value="1"/>
</dbReference>
<dbReference type="InterPro" id="IPR007197">
    <property type="entry name" value="rSAM"/>
</dbReference>
<comment type="cofactor">
    <cofactor evidence="1">
        <name>[4Fe-4S] cluster</name>
        <dbReference type="ChEBI" id="CHEBI:49883"/>
    </cofactor>
</comment>
<dbReference type="SMART" id="SM00729">
    <property type="entry name" value="Elp3"/>
    <property type="match status" value="1"/>
</dbReference>
<dbReference type="PROSITE" id="PS51918">
    <property type="entry name" value="RADICAL_SAM"/>
    <property type="match status" value="1"/>
</dbReference>
<evidence type="ECO:0000259" key="7">
    <source>
        <dbReference type="PROSITE" id="PS51918"/>
    </source>
</evidence>
<dbReference type="SUPFAM" id="SSF102114">
    <property type="entry name" value="Radical SAM enzymes"/>
    <property type="match status" value="1"/>
</dbReference>
<dbReference type="CDD" id="cd01335">
    <property type="entry name" value="Radical_SAM"/>
    <property type="match status" value="1"/>
</dbReference>
<gene>
    <name evidence="8" type="ORF">AMURIS_01808</name>
</gene>
<dbReference type="InterPro" id="IPR006638">
    <property type="entry name" value="Elp3/MiaA/NifB-like_rSAM"/>
</dbReference>
<dbReference type="EMBL" id="OFSM01000008">
    <property type="protein sequence ID" value="SOY29093.1"/>
    <property type="molecule type" value="Genomic_DNA"/>
</dbReference>
<dbReference type="SFLD" id="SFLDS00029">
    <property type="entry name" value="Radical_SAM"/>
    <property type="match status" value="1"/>
</dbReference>
<evidence type="ECO:0000256" key="2">
    <source>
        <dbReference type="ARBA" id="ARBA00022691"/>
    </source>
</evidence>
<reference evidence="8 9" key="1">
    <citation type="submission" date="2018-01" db="EMBL/GenBank/DDBJ databases">
        <authorList>
            <person name="Gaut B.S."/>
            <person name="Morton B.R."/>
            <person name="Clegg M.T."/>
            <person name="Duvall M.R."/>
        </authorList>
    </citation>
    <scope>NUCLEOTIDE SEQUENCE [LARGE SCALE GENOMIC DNA]</scope>
    <source>
        <strain evidence="8">GP69</strain>
    </source>
</reference>
<dbReference type="InterPro" id="IPR036724">
    <property type="entry name" value="Cobalamin-bd_sf"/>
</dbReference>
<feature type="domain" description="B12-binding" evidence="6">
    <location>
        <begin position="1"/>
        <end position="135"/>
    </location>
</feature>
<evidence type="ECO:0000256" key="5">
    <source>
        <dbReference type="ARBA" id="ARBA00023014"/>
    </source>
</evidence>
<dbReference type="InterPro" id="IPR025288">
    <property type="entry name" value="DUF4080"/>
</dbReference>
<protein>
    <submittedName>
        <fullName evidence="8">Coproporphyrinogen III oxidase</fullName>
    </submittedName>
</protein>
<dbReference type="GO" id="GO:0005829">
    <property type="term" value="C:cytosol"/>
    <property type="evidence" value="ECO:0007669"/>
    <property type="project" value="TreeGrafter"/>
</dbReference>
<dbReference type="InterPro" id="IPR006158">
    <property type="entry name" value="Cobalamin-bd"/>
</dbReference>
<evidence type="ECO:0000256" key="4">
    <source>
        <dbReference type="ARBA" id="ARBA00023004"/>
    </source>
</evidence>
<sequence length="628" mass="73641">MKFLLVAVNAKYIHSNPAIYSLRAYAGAKLQQYVELAEYTINQPMEEILADIYERKPDVAGFSCYIWNWRLIQELLTELAKLLPETDIWLGGPEVSWDAENILQKYLQVTGIMVGEGEATFKELLETYVRCGGAGEECGEAAEKQRPGGIQGLSARAEAGYWNVEAQWKKIPGLYLRSGATPPRAQVKLDDIPFLYQDLSLFENRIIYYESSRGCPFLCSYCLSSLEKQLRFRDINVIKKELQFFLDNRVKQVKFIDRTFNCNYEHAMAIWSYLEEHDNGVTNFHFEISADILREDEIELLGRLRPGLVQLEIGVQSTNPGTLKAIRRVTEPEKLEKIVASIGRGGNVHQHLDLIAGLPYENYESFGRSFDRVYRMRPEQLQLGFLKVLKGSEMWERAEEYGIVYRAQPPYEVLYTRWLSFEDVLKLKRIEEMVEIYYNSGQFTHTLPFLEKAFSNPFVMYEKMAEFYGENGYFKASPARSYRYQVLFAFALKYDEKREAVYREFLTYDMYLREKVKSRPVFAVDLSGYRESIRDFYQEEERTRRYLPDYAGYDGKQLSKMTHLEPFFWPVWDREQVAELYESTGTENTRNDRERKAEFVLFDYRRRNPLNSEAETCHVVCRQTENEV</sequence>
<evidence type="ECO:0000313" key="8">
    <source>
        <dbReference type="EMBL" id="SOY29093.1"/>
    </source>
</evidence>
<keyword evidence="4" id="KW-0408">Iron</keyword>
<feature type="domain" description="Radical SAM core" evidence="7">
    <location>
        <begin position="201"/>
        <end position="431"/>
    </location>
</feature>
<keyword evidence="5" id="KW-0411">Iron-sulfur</keyword>
<dbReference type="SUPFAM" id="SSF52242">
    <property type="entry name" value="Cobalamin (vitamin B12)-binding domain"/>
    <property type="match status" value="1"/>
</dbReference>
<dbReference type="InterPro" id="IPR058240">
    <property type="entry name" value="rSAM_sf"/>
</dbReference>
<dbReference type="GO" id="GO:0031419">
    <property type="term" value="F:cobalamin binding"/>
    <property type="evidence" value="ECO:0007669"/>
    <property type="project" value="InterPro"/>
</dbReference>
<dbReference type="PANTHER" id="PTHR43409">
    <property type="entry name" value="ANAEROBIC MAGNESIUM-PROTOPORPHYRIN IX MONOMETHYL ESTER CYCLASE-RELATED"/>
    <property type="match status" value="1"/>
</dbReference>
<dbReference type="Pfam" id="PF04055">
    <property type="entry name" value="Radical_SAM"/>
    <property type="match status" value="1"/>
</dbReference>
<dbReference type="OrthoDB" id="9801424at2"/>
<dbReference type="CDD" id="cd02068">
    <property type="entry name" value="radical_SAM_B12_BD"/>
    <property type="match status" value="1"/>
</dbReference>
<keyword evidence="3" id="KW-0479">Metal-binding</keyword>
<dbReference type="Pfam" id="PF02310">
    <property type="entry name" value="B12-binding"/>
    <property type="match status" value="1"/>
</dbReference>
<keyword evidence="2" id="KW-0949">S-adenosyl-L-methionine</keyword>
<dbReference type="RefSeq" id="WP_103239212.1">
    <property type="nucleotide sequence ID" value="NZ_JANJZD010000007.1"/>
</dbReference>
<dbReference type="GO" id="GO:0046872">
    <property type="term" value="F:metal ion binding"/>
    <property type="evidence" value="ECO:0007669"/>
    <property type="project" value="UniProtKB-KW"/>
</dbReference>
<keyword evidence="9" id="KW-1185">Reference proteome</keyword>
<dbReference type="InterPro" id="IPR051198">
    <property type="entry name" value="BchE-like"/>
</dbReference>
<dbReference type="PROSITE" id="PS51332">
    <property type="entry name" value="B12_BINDING"/>
    <property type="match status" value="1"/>
</dbReference>
<evidence type="ECO:0000313" key="9">
    <source>
        <dbReference type="Proteomes" id="UP000236311"/>
    </source>
</evidence>